<dbReference type="Gene3D" id="1.10.1740.10">
    <property type="match status" value="1"/>
</dbReference>
<evidence type="ECO:0000256" key="2">
    <source>
        <dbReference type="ARBA" id="ARBA00023015"/>
    </source>
</evidence>
<dbReference type="GO" id="GO:0016987">
    <property type="term" value="F:sigma factor activity"/>
    <property type="evidence" value="ECO:0007669"/>
    <property type="project" value="UniProtKB-KW"/>
</dbReference>
<keyword evidence="3" id="KW-0731">Sigma factor</keyword>
<dbReference type="EMBL" id="LGHJ01000014">
    <property type="protein sequence ID" value="KPL75395.1"/>
    <property type="molecule type" value="Genomic_DNA"/>
</dbReference>
<feature type="domain" description="RNA polymerase sigma-70 region 2" evidence="6">
    <location>
        <begin position="21"/>
        <end position="88"/>
    </location>
</feature>
<keyword evidence="2" id="KW-0805">Transcription regulation</keyword>
<dbReference type="InterPro" id="IPR013325">
    <property type="entry name" value="RNA_pol_sigma_r2"/>
</dbReference>
<dbReference type="STRING" id="360411.AC812_08920"/>
<comment type="similarity">
    <text evidence="1">Belongs to the sigma-70 factor family. ECF subfamily.</text>
</comment>
<evidence type="ECO:0000259" key="6">
    <source>
        <dbReference type="Pfam" id="PF04542"/>
    </source>
</evidence>
<dbReference type="SUPFAM" id="SSF88946">
    <property type="entry name" value="Sigma2 domain of RNA polymerase sigma factors"/>
    <property type="match status" value="1"/>
</dbReference>
<dbReference type="RefSeq" id="WP_061914026.1">
    <property type="nucleotide sequence ID" value="NZ_DF967971.1"/>
</dbReference>
<dbReference type="Gene3D" id="1.10.10.10">
    <property type="entry name" value="Winged helix-like DNA-binding domain superfamily/Winged helix DNA-binding domain"/>
    <property type="match status" value="1"/>
</dbReference>
<dbReference type="NCBIfam" id="TIGR02937">
    <property type="entry name" value="sigma70-ECF"/>
    <property type="match status" value="1"/>
</dbReference>
<name>A0A0P6Y1G7_9CHLR</name>
<feature type="domain" description="RNA polymerase sigma factor 70 region 4 type 2" evidence="7">
    <location>
        <begin position="128"/>
        <end position="180"/>
    </location>
</feature>
<dbReference type="Pfam" id="PF04542">
    <property type="entry name" value="Sigma70_r2"/>
    <property type="match status" value="1"/>
</dbReference>
<reference evidence="8 9" key="1">
    <citation type="submission" date="2015-07" db="EMBL/GenBank/DDBJ databases">
        <title>Draft genome of Bellilinea caldifistulae DSM 17877.</title>
        <authorList>
            <person name="Hemp J."/>
            <person name="Ward L.M."/>
            <person name="Pace L.A."/>
            <person name="Fischer W.W."/>
        </authorList>
    </citation>
    <scope>NUCLEOTIDE SEQUENCE [LARGE SCALE GENOMIC DNA]</scope>
    <source>
        <strain evidence="8 9">GOMI-1</strain>
    </source>
</reference>
<gene>
    <name evidence="8" type="ORF">AC812_08920</name>
</gene>
<keyword evidence="4" id="KW-0238">DNA-binding</keyword>
<dbReference type="InterPro" id="IPR013249">
    <property type="entry name" value="RNA_pol_sigma70_r4_t2"/>
</dbReference>
<dbReference type="InterPro" id="IPR013324">
    <property type="entry name" value="RNA_pol_sigma_r3/r4-like"/>
</dbReference>
<proteinExistence type="inferred from homology"/>
<dbReference type="Pfam" id="PF08281">
    <property type="entry name" value="Sigma70_r4_2"/>
    <property type="match status" value="1"/>
</dbReference>
<dbReference type="OrthoDB" id="9784984at2"/>
<dbReference type="PANTHER" id="PTHR43133">
    <property type="entry name" value="RNA POLYMERASE ECF-TYPE SIGMA FACTO"/>
    <property type="match status" value="1"/>
</dbReference>
<evidence type="ECO:0000256" key="1">
    <source>
        <dbReference type="ARBA" id="ARBA00010641"/>
    </source>
</evidence>
<dbReference type="GO" id="GO:0006352">
    <property type="term" value="P:DNA-templated transcription initiation"/>
    <property type="evidence" value="ECO:0007669"/>
    <property type="project" value="InterPro"/>
</dbReference>
<evidence type="ECO:0000259" key="7">
    <source>
        <dbReference type="Pfam" id="PF08281"/>
    </source>
</evidence>
<dbReference type="GO" id="GO:0003677">
    <property type="term" value="F:DNA binding"/>
    <property type="evidence" value="ECO:0007669"/>
    <property type="project" value="UniProtKB-KW"/>
</dbReference>
<dbReference type="InterPro" id="IPR039425">
    <property type="entry name" value="RNA_pol_sigma-70-like"/>
</dbReference>
<evidence type="ECO:0000256" key="4">
    <source>
        <dbReference type="ARBA" id="ARBA00023125"/>
    </source>
</evidence>
<dbReference type="SUPFAM" id="SSF88659">
    <property type="entry name" value="Sigma3 and sigma4 domains of RNA polymerase sigma factors"/>
    <property type="match status" value="1"/>
</dbReference>
<accession>A0A0P6Y1G7</accession>
<evidence type="ECO:0000256" key="3">
    <source>
        <dbReference type="ARBA" id="ARBA00023082"/>
    </source>
</evidence>
<dbReference type="InterPro" id="IPR036388">
    <property type="entry name" value="WH-like_DNA-bd_sf"/>
</dbReference>
<keyword evidence="9" id="KW-1185">Reference proteome</keyword>
<sequence>MDEAALIQDALHGDLDAFNRLVLAYQQMAFNLAYRMLNDDAAAEDATQTAFISAYRNIRQYRGGSFRAWVMRMVTNACYDELRRRQRRPTVALEPIHQEDDEEIESPAWLADHNPQPDEEVETRELEQAIQHCIQDLPEEFRAVVILVDIQGMDYNEVSQAIGKPLGTIKSRLARARLRLRDCLSGFAELLPAKFRLGKEAELQ</sequence>
<dbReference type="AlphaFoldDB" id="A0A0P6Y1G7"/>
<comment type="caution">
    <text evidence="8">The sequence shown here is derived from an EMBL/GenBank/DDBJ whole genome shotgun (WGS) entry which is preliminary data.</text>
</comment>
<dbReference type="Proteomes" id="UP000050514">
    <property type="component" value="Unassembled WGS sequence"/>
</dbReference>
<evidence type="ECO:0000313" key="9">
    <source>
        <dbReference type="Proteomes" id="UP000050514"/>
    </source>
</evidence>
<evidence type="ECO:0000313" key="8">
    <source>
        <dbReference type="EMBL" id="KPL75395.1"/>
    </source>
</evidence>
<keyword evidence="5" id="KW-0804">Transcription</keyword>
<evidence type="ECO:0008006" key="10">
    <source>
        <dbReference type="Google" id="ProtNLM"/>
    </source>
</evidence>
<dbReference type="PANTHER" id="PTHR43133:SF8">
    <property type="entry name" value="RNA POLYMERASE SIGMA FACTOR HI_1459-RELATED"/>
    <property type="match status" value="1"/>
</dbReference>
<dbReference type="InterPro" id="IPR014284">
    <property type="entry name" value="RNA_pol_sigma-70_dom"/>
</dbReference>
<protein>
    <recommendedName>
        <fullName evidence="10">Sigma-70 family RNA polymerase sigma factor</fullName>
    </recommendedName>
</protein>
<evidence type="ECO:0000256" key="5">
    <source>
        <dbReference type="ARBA" id="ARBA00023163"/>
    </source>
</evidence>
<dbReference type="InterPro" id="IPR007627">
    <property type="entry name" value="RNA_pol_sigma70_r2"/>
</dbReference>
<organism evidence="8 9">
    <name type="scientific">Bellilinea caldifistulae</name>
    <dbReference type="NCBI Taxonomy" id="360411"/>
    <lineage>
        <taxon>Bacteria</taxon>
        <taxon>Bacillati</taxon>
        <taxon>Chloroflexota</taxon>
        <taxon>Anaerolineae</taxon>
        <taxon>Anaerolineales</taxon>
        <taxon>Anaerolineaceae</taxon>
        <taxon>Bellilinea</taxon>
    </lineage>
</organism>